<feature type="binding site" evidence="5">
    <location>
        <position position="491"/>
    </location>
    <ligand>
        <name>Mg(2+)</name>
        <dbReference type="ChEBI" id="CHEBI:18420"/>
    </ligand>
</feature>
<dbReference type="NCBIfam" id="NF008805">
    <property type="entry name" value="PRK11824.1"/>
    <property type="match status" value="1"/>
</dbReference>
<dbReference type="Gene3D" id="3.30.230.70">
    <property type="entry name" value="GHMP Kinase, N-terminal domain"/>
    <property type="match status" value="2"/>
</dbReference>
<dbReference type="InterPro" id="IPR036612">
    <property type="entry name" value="KH_dom_type_1_sf"/>
</dbReference>
<feature type="binding site" evidence="5">
    <location>
        <position position="485"/>
    </location>
    <ligand>
        <name>Mg(2+)</name>
        <dbReference type="ChEBI" id="CHEBI:18420"/>
    </ligand>
</feature>
<accession>A0A1F5EHY1</accession>
<dbReference type="Gene3D" id="3.30.1370.10">
    <property type="entry name" value="K Homology domain, type 1"/>
    <property type="match status" value="1"/>
</dbReference>
<dbReference type="InterPro" id="IPR004087">
    <property type="entry name" value="KH_dom"/>
</dbReference>
<dbReference type="InterPro" id="IPR004088">
    <property type="entry name" value="KH_dom_type_1"/>
</dbReference>
<dbReference type="InterPro" id="IPR012340">
    <property type="entry name" value="NA-bd_OB-fold"/>
</dbReference>
<dbReference type="PROSITE" id="PS50126">
    <property type="entry name" value="S1"/>
    <property type="match status" value="1"/>
</dbReference>
<evidence type="ECO:0000256" key="4">
    <source>
        <dbReference type="ARBA" id="ARBA00022884"/>
    </source>
</evidence>
<keyword evidence="4 5" id="KW-0694">RNA-binding</keyword>
<dbReference type="AlphaFoldDB" id="A0A1F5EHY1"/>
<dbReference type="InterPro" id="IPR001247">
    <property type="entry name" value="ExoRNase_PH_dom1"/>
</dbReference>
<dbReference type="InterPro" id="IPR003029">
    <property type="entry name" value="S1_domain"/>
</dbReference>
<dbReference type="SMART" id="SM00322">
    <property type="entry name" value="KH"/>
    <property type="match status" value="1"/>
</dbReference>
<dbReference type="HAMAP" id="MF_01595">
    <property type="entry name" value="PNPase"/>
    <property type="match status" value="1"/>
</dbReference>
<dbReference type="Pfam" id="PF00013">
    <property type="entry name" value="KH_1"/>
    <property type="match status" value="1"/>
</dbReference>
<dbReference type="NCBIfam" id="TIGR03591">
    <property type="entry name" value="polynuc_phos"/>
    <property type="match status" value="1"/>
</dbReference>
<comment type="subcellular location">
    <subcellularLocation>
        <location evidence="5">Cytoplasm</location>
    </subcellularLocation>
</comment>
<dbReference type="SUPFAM" id="SSF54791">
    <property type="entry name" value="Eukaryotic type KH-domain (KH-domain type I)"/>
    <property type="match status" value="1"/>
</dbReference>
<dbReference type="GO" id="GO:0003723">
    <property type="term" value="F:RNA binding"/>
    <property type="evidence" value="ECO:0007669"/>
    <property type="project" value="UniProtKB-UniRule"/>
</dbReference>
<sequence>MIKKEYSMEIGGQTLTAQFNDLADQANGSVMLSCGDTTILATAVMSSNVREGGDWFPLTVDYEEKFYAAGQILGSRFMRREGRASDEATLGARVVDRTIRPLFEQHIRNEIQVIITILSLGDYDPDILAITAASLALATSDIPWNGPVSAVRIAKNGEYKINPNYLFKNNDDLELDLVACGKDGNINMIEVGSKETSEDVVNEGLKMASQEIEKIQEFQKKIIAEIGKKKQVIVKPNLSSETVELFKKEITPKLEGAVFSGPGKKGIEGLKDEWKKLFKEQSTEESISLALDHYEEAVNDLIHKEAIENNRRVDGRKMDEVRNLFAQAGGVSKKIHGSGIFYRGGTHVFSALTLGGPKDAQLIDGMEEKMEKKFMHHYNFPPFSTGETGRMGGTNRRMIGHGALAEKALLAVIPSKENFPYTIRIVSESMASNGSTSMASVCGSTLALMDGGVPIKAPVAGIASGLMMLSESNYKLLTDIQGPEDYHGDMDFKVAGTRNGITAIQMDVKVGGIPLKILSEALEAAKKARLEILDVIEKEIAKPRTNISPNAPEILIIKIKQDQIGLVIGGGGKTIKEIKEKTGAEIDIEDDGTVFITGKNGSAQEAKKIVGEMTRDFLVGEKFEGEVIKVLDFGAFVKIAPNKEGLVHISEIAPFRIEKMEGILKEGQKVPVIIKEIDAQERIKLSIKDIDPNFVKKPE</sequence>
<comment type="function">
    <text evidence="5">Involved in mRNA degradation. Catalyzes the phosphorolysis of single-stranded polyribonucleotides processively in the 3'- to 5'-direction.</text>
</comment>
<dbReference type="EMBL" id="MFAE01000011">
    <property type="protein sequence ID" value="OGD66963.1"/>
    <property type="molecule type" value="Genomic_DNA"/>
</dbReference>
<evidence type="ECO:0000259" key="6">
    <source>
        <dbReference type="PROSITE" id="PS50126"/>
    </source>
</evidence>
<gene>
    <name evidence="5" type="primary">pnp</name>
    <name evidence="7" type="ORF">A2442_00140</name>
</gene>
<organism evidence="7 8">
    <name type="scientific">Candidatus Campbellbacteria bacterium RIFOXYC2_FULL_35_25</name>
    <dbReference type="NCBI Taxonomy" id="1797582"/>
    <lineage>
        <taxon>Bacteria</taxon>
        <taxon>Candidatus Campbelliibacteriota</taxon>
    </lineage>
</organism>
<evidence type="ECO:0000313" key="8">
    <source>
        <dbReference type="Proteomes" id="UP000179003"/>
    </source>
</evidence>
<evidence type="ECO:0000256" key="1">
    <source>
        <dbReference type="ARBA" id="ARBA00007404"/>
    </source>
</evidence>
<keyword evidence="3 5" id="KW-0548">Nucleotidyltransferase</keyword>
<dbReference type="InterPro" id="IPR020568">
    <property type="entry name" value="Ribosomal_Su5_D2-typ_SF"/>
</dbReference>
<keyword evidence="5" id="KW-0963">Cytoplasm</keyword>
<name>A0A1F5EHY1_9BACT</name>
<dbReference type="GO" id="GO:0006402">
    <property type="term" value="P:mRNA catabolic process"/>
    <property type="evidence" value="ECO:0007669"/>
    <property type="project" value="UniProtKB-UniRule"/>
</dbReference>
<dbReference type="CDD" id="cd11364">
    <property type="entry name" value="RNase_PH_PNPase_2"/>
    <property type="match status" value="1"/>
</dbReference>
<evidence type="ECO:0000256" key="2">
    <source>
        <dbReference type="ARBA" id="ARBA00022679"/>
    </source>
</evidence>
<dbReference type="SUPFAM" id="SSF50249">
    <property type="entry name" value="Nucleic acid-binding proteins"/>
    <property type="match status" value="1"/>
</dbReference>
<dbReference type="GO" id="GO:0004654">
    <property type="term" value="F:polyribonucleotide nucleotidyltransferase activity"/>
    <property type="evidence" value="ECO:0007669"/>
    <property type="project" value="UniProtKB-UniRule"/>
</dbReference>
<evidence type="ECO:0000256" key="5">
    <source>
        <dbReference type="HAMAP-Rule" id="MF_01595"/>
    </source>
</evidence>
<dbReference type="STRING" id="1797582.A2442_00140"/>
<dbReference type="GO" id="GO:0000175">
    <property type="term" value="F:3'-5'-RNA exonuclease activity"/>
    <property type="evidence" value="ECO:0007669"/>
    <property type="project" value="TreeGrafter"/>
</dbReference>
<dbReference type="InterPro" id="IPR012162">
    <property type="entry name" value="PNPase"/>
</dbReference>
<proteinExistence type="inferred from homology"/>
<dbReference type="Proteomes" id="UP000179003">
    <property type="component" value="Unassembled WGS sequence"/>
</dbReference>
<comment type="cofactor">
    <cofactor evidence="5">
        <name>Mg(2+)</name>
        <dbReference type="ChEBI" id="CHEBI:18420"/>
    </cofactor>
</comment>
<dbReference type="PIRSF" id="PIRSF005499">
    <property type="entry name" value="PNPase"/>
    <property type="match status" value="1"/>
</dbReference>
<evidence type="ECO:0000313" key="7">
    <source>
        <dbReference type="EMBL" id="OGD66963.1"/>
    </source>
</evidence>
<dbReference type="SUPFAM" id="SSF55666">
    <property type="entry name" value="Ribonuclease PH domain 2-like"/>
    <property type="match status" value="2"/>
</dbReference>
<dbReference type="EC" id="2.7.7.8" evidence="5"/>
<protein>
    <recommendedName>
        <fullName evidence="5">Polyribonucleotide nucleotidyltransferase</fullName>
        <ecNumber evidence="5">2.7.7.8</ecNumber>
    </recommendedName>
    <alternativeName>
        <fullName evidence="5">Polynucleotide phosphorylase</fullName>
        <shortName evidence="5">PNPase</shortName>
    </alternativeName>
</protein>
<dbReference type="Gene3D" id="2.40.50.140">
    <property type="entry name" value="Nucleic acid-binding proteins"/>
    <property type="match status" value="1"/>
</dbReference>
<evidence type="ECO:0000256" key="3">
    <source>
        <dbReference type="ARBA" id="ARBA00022695"/>
    </source>
</evidence>
<keyword evidence="5" id="KW-0479">Metal-binding</keyword>
<dbReference type="FunFam" id="3.30.1370.10:FF:000001">
    <property type="entry name" value="Polyribonucleotide nucleotidyltransferase"/>
    <property type="match status" value="1"/>
</dbReference>
<dbReference type="CDD" id="cd02393">
    <property type="entry name" value="KH-I_PNPase"/>
    <property type="match status" value="1"/>
</dbReference>
<dbReference type="PANTHER" id="PTHR11252:SF0">
    <property type="entry name" value="POLYRIBONUCLEOTIDE NUCLEOTIDYLTRANSFERASE 1, MITOCHONDRIAL"/>
    <property type="match status" value="1"/>
</dbReference>
<comment type="caution">
    <text evidence="7">The sequence shown here is derived from an EMBL/GenBank/DDBJ whole genome shotgun (WGS) entry which is preliminary data.</text>
</comment>
<comment type="catalytic activity">
    <reaction evidence="5">
        <text>RNA(n+1) + phosphate = RNA(n) + a ribonucleoside 5'-diphosphate</text>
        <dbReference type="Rhea" id="RHEA:22096"/>
        <dbReference type="Rhea" id="RHEA-COMP:14527"/>
        <dbReference type="Rhea" id="RHEA-COMP:17342"/>
        <dbReference type="ChEBI" id="CHEBI:43474"/>
        <dbReference type="ChEBI" id="CHEBI:57930"/>
        <dbReference type="ChEBI" id="CHEBI:140395"/>
        <dbReference type="EC" id="2.7.7.8"/>
    </reaction>
</comment>
<dbReference type="GO" id="GO:0000287">
    <property type="term" value="F:magnesium ion binding"/>
    <property type="evidence" value="ECO:0007669"/>
    <property type="project" value="UniProtKB-UniRule"/>
</dbReference>
<keyword evidence="5" id="KW-0460">Magnesium</keyword>
<dbReference type="SMART" id="SM00316">
    <property type="entry name" value="S1"/>
    <property type="match status" value="1"/>
</dbReference>
<comment type="similarity">
    <text evidence="1 5">Belongs to the polyribonucleotide nucleotidyltransferase family.</text>
</comment>
<reference evidence="7 8" key="1">
    <citation type="journal article" date="2016" name="Nat. Commun.">
        <title>Thousands of microbial genomes shed light on interconnected biogeochemical processes in an aquifer system.</title>
        <authorList>
            <person name="Anantharaman K."/>
            <person name="Brown C.T."/>
            <person name="Hug L.A."/>
            <person name="Sharon I."/>
            <person name="Castelle C.J."/>
            <person name="Probst A.J."/>
            <person name="Thomas B.C."/>
            <person name="Singh A."/>
            <person name="Wilkins M.J."/>
            <person name="Karaoz U."/>
            <person name="Brodie E.L."/>
            <person name="Williams K.H."/>
            <person name="Hubbard S.S."/>
            <person name="Banfield J.F."/>
        </authorList>
    </citation>
    <scope>NUCLEOTIDE SEQUENCE [LARGE SCALE GENOMIC DNA]</scope>
</reference>
<feature type="domain" description="S1 motif" evidence="6">
    <location>
        <begin position="620"/>
        <end position="688"/>
    </location>
</feature>
<dbReference type="Pfam" id="PF01138">
    <property type="entry name" value="RNase_PH"/>
    <property type="match status" value="2"/>
</dbReference>
<dbReference type="PANTHER" id="PTHR11252">
    <property type="entry name" value="POLYRIBONUCLEOTIDE NUCLEOTIDYLTRANSFERASE"/>
    <property type="match status" value="1"/>
</dbReference>
<dbReference type="InterPro" id="IPR027408">
    <property type="entry name" value="PNPase/RNase_PH_dom_sf"/>
</dbReference>
<dbReference type="SUPFAM" id="SSF54211">
    <property type="entry name" value="Ribosomal protein S5 domain 2-like"/>
    <property type="match status" value="2"/>
</dbReference>
<dbReference type="InterPro" id="IPR036345">
    <property type="entry name" value="ExoRNase_PH_dom2_sf"/>
</dbReference>
<dbReference type="GO" id="GO:0005829">
    <property type="term" value="C:cytosol"/>
    <property type="evidence" value="ECO:0007669"/>
    <property type="project" value="TreeGrafter"/>
</dbReference>
<dbReference type="Pfam" id="PF00575">
    <property type="entry name" value="S1"/>
    <property type="match status" value="1"/>
</dbReference>
<dbReference type="FunFam" id="3.30.230.70:FF:000001">
    <property type="entry name" value="Polyribonucleotide nucleotidyltransferase"/>
    <property type="match status" value="1"/>
</dbReference>
<dbReference type="PROSITE" id="PS50084">
    <property type="entry name" value="KH_TYPE_1"/>
    <property type="match status" value="1"/>
</dbReference>
<keyword evidence="2 5" id="KW-0808">Transferase</keyword>